<protein>
    <submittedName>
        <fullName evidence="1">Uncharacterized protein</fullName>
    </submittedName>
</protein>
<comment type="caution">
    <text evidence="1">The sequence shown here is derived from an EMBL/GenBank/DDBJ whole genome shotgun (WGS) entry which is preliminary data.</text>
</comment>
<accession>A0ACB7YN30</accession>
<evidence type="ECO:0000313" key="2">
    <source>
        <dbReference type="Proteomes" id="UP000828048"/>
    </source>
</evidence>
<sequence length="193" mass="21564">MAGGTPRSETPVRTVEQKQAILWKKPLSRKLRKKCEYADESMEEGSMAAKEGDYVLSDRFVEPDVLNRHRQAPLMLGAMHGKIWRVRKLIAFGANGLCPSVGIRDDKEALDKDCIEMGQFMHVSTYVGKAEQSPDALDPIIVAKLHAAGGLALLEAIKYKRAARKVRHSTCPWLLRVCGKGNTFLLRECARFV</sequence>
<organism evidence="1 2">
    <name type="scientific">Vaccinium darrowii</name>
    <dbReference type="NCBI Taxonomy" id="229202"/>
    <lineage>
        <taxon>Eukaryota</taxon>
        <taxon>Viridiplantae</taxon>
        <taxon>Streptophyta</taxon>
        <taxon>Embryophyta</taxon>
        <taxon>Tracheophyta</taxon>
        <taxon>Spermatophyta</taxon>
        <taxon>Magnoliopsida</taxon>
        <taxon>eudicotyledons</taxon>
        <taxon>Gunneridae</taxon>
        <taxon>Pentapetalae</taxon>
        <taxon>asterids</taxon>
        <taxon>Ericales</taxon>
        <taxon>Ericaceae</taxon>
        <taxon>Vaccinioideae</taxon>
        <taxon>Vaccinieae</taxon>
        <taxon>Vaccinium</taxon>
    </lineage>
</organism>
<gene>
    <name evidence="1" type="ORF">Vadar_015046</name>
</gene>
<name>A0ACB7YN30_9ERIC</name>
<keyword evidence="2" id="KW-1185">Reference proteome</keyword>
<evidence type="ECO:0000313" key="1">
    <source>
        <dbReference type="EMBL" id="KAH7854539.1"/>
    </source>
</evidence>
<proteinExistence type="predicted"/>
<dbReference type="EMBL" id="CM037161">
    <property type="protein sequence ID" value="KAH7854539.1"/>
    <property type="molecule type" value="Genomic_DNA"/>
</dbReference>
<reference evidence="1 2" key="1">
    <citation type="journal article" date="2021" name="Hortic Res">
        <title>High-quality reference genome and annotation aids understanding of berry development for evergreen blueberry (Vaccinium darrowii).</title>
        <authorList>
            <person name="Yu J."/>
            <person name="Hulse-Kemp A.M."/>
            <person name="Babiker E."/>
            <person name="Staton M."/>
        </authorList>
    </citation>
    <scope>NUCLEOTIDE SEQUENCE [LARGE SCALE GENOMIC DNA]</scope>
    <source>
        <strain evidence="2">cv. NJ 8807/NJ 8810</strain>
        <tissue evidence="1">Young leaf</tissue>
    </source>
</reference>
<dbReference type="Proteomes" id="UP000828048">
    <property type="component" value="Chromosome 11"/>
</dbReference>